<dbReference type="RefSeq" id="WP_025229541.1">
    <property type="nucleotide sequence ID" value="NZ_CP007139.1"/>
</dbReference>
<sequence length="164" mass="17538">MPLDDATQELVRNKLLGWGAACAPVYPGMDIGQDIVFADGDLAIVKGLSNLGQDLTVALTTGLSADPFNTNFGFDGINAMVEESNPMMVRERVRVSVITLLNKDPRVRRILDVKLLDGRLGPLSADVEADADIATKRTLNVRVAFETVSGDQSALDLGGVKLNV</sequence>
<dbReference type="Proteomes" id="UP000027982">
    <property type="component" value="Chromosome"/>
</dbReference>
<dbReference type="EMBL" id="CP007139">
    <property type="protein sequence ID" value="AIE86498.1"/>
    <property type="molecule type" value="Genomic_DNA"/>
</dbReference>
<gene>
    <name evidence="1" type="ORF">OP10G_3130</name>
</gene>
<dbReference type="OrthoDB" id="3373701at2"/>
<dbReference type="eggNOG" id="ENOG50348IY">
    <property type="taxonomic scope" value="Bacteria"/>
</dbReference>
<reference evidence="1 2" key="1">
    <citation type="journal article" date="2014" name="PLoS ONE">
        <title>The first complete genome sequence of the class fimbriimonadia in the phylum armatimonadetes.</title>
        <authorList>
            <person name="Hu Z.Y."/>
            <person name="Wang Y.Z."/>
            <person name="Im W.T."/>
            <person name="Wang S.Y."/>
            <person name="Zhao G.P."/>
            <person name="Zheng H.J."/>
            <person name="Quan Z.X."/>
        </authorList>
    </citation>
    <scope>NUCLEOTIDE SEQUENCE [LARGE SCALE GENOMIC DNA]</scope>
    <source>
        <strain evidence="1">Gsoil 348</strain>
    </source>
</reference>
<accession>A0A068NSI2</accession>
<proteinExistence type="predicted"/>
<dbReference type="HOGENOM" id="CLU_1683990_0_0_0"/>
<dbReference type="Gene3D" id="3.10.450.40">
    <property type="match status" value="1"/>
</dbReference>
<keyword evidence="2" id="KW-1185">Reference proteome</keyword>
<dbReference type="AlphaFoldDB" id="A0A068NSI2"/>
<dbReference type="KEGG" id="fgi:OP10G_3130"/>
<evidence type="ECO:0000313" key="1">
    <source>
        <dbReference type="EMBL" id="AIE86498.1"/>
    </source>
</evidence>
<evidence type="ECO:0000313" key="2">
    <source>
        <dbReference type="Proteomes" id="UP000027982"/>
    </source>
</evidence>
<dbReference type="SUPFAM" id="SSF160719">
    <property type="entry name" value="gpW/gp25-like"/>
    <property type="match status" value="1"/>
</dbReference>
<protein>
    <recommendedName>
        <fullName evidence="3">Bacteriophage protein</fullName>
    </recommendedName>
</protein>
<name>A0A068NSI2_FIMGI</name>
<organism evidence="1 2">
    <name type="scientific">Fimbriimonas ginsengisoli Gsoil 348</name>
    <dbReference type="NCBI Taxonomy" id="661478"/>
    <lineage>
        <taxon>Bacteria</taxon>
        <taxon>Bacillati</taxon>
        <taxon>Armatimonadota</taxon>
        <taxon>Fimbriimonadia</taxon>
        <taxon>Fimbriimonadales</taxon>
        <taxon>Fimbriimonadaceae</taxon>
        <taxon>Fimbriimonas</taxon>
    </lineage>
</organism>
<dbReference type="STRING" id="661478.OP10G_3130"/>
<evidence type="ECO:0008006" key="3">
    <source>
        <dbReference type="Google" id="ProtNLM"/>
    </source>
</evidence>